<feature type="compositionally biased region" description="Acidic residues" evidence="1">
    <location>
        <begin position="242"/>
        <end position="253"/>
    </location>
</feature>
<sequence>MDLRPQANSPVPDSLPHDLTSNPDHTIIFFDWDDTLMASNVLCMNGVGLQTPLVPKHIIADFISLQDRVISLLKCAARFTKNVFIVTNGEYGWVELSCQKFMPRVYDYLKFFPVISARTTYQNTFPDKPNMWKKTTFIERINFCFPPSTPHQPNTRYNPPIGPPDLNAISLGDSESERDALISLQSVCHTNALLKSIKFVERPSTEQLKRQLEMVESNFPFIVRHNAPLDLMLQISTCQQPPEEEGMLRDEEEPNMRQNTTQVGGDKEYRSLDGRINGPPRPN</sequence>
<name>A0ABQ9Y449_9EUKA</name>
<evidence type="ECO:0000313" key="3">
    <source>
        <dbReference type="Proteomes" id="UP001281761"/>
    </source>
</evidence>
<dbReference type="SUPFAM" id="SSF56784">
    <property type="entry name" value="HAD-like"/>
    <property type="match status" value="1"/>
</dbReference>
<evidence type="ECO:0000313" key="2">
    <source>
        <dbReference type="EMBL" id="KAK2958525.1"/>
    </source>
</evidence>
<keyword evidence="3" id="KW-1185">Reference proteome</keyword>
<protein>
    <submittedName>
        <fullName evidence="2">Uncharacterized protein</fullName>
    </submittedName>
</protein>
<dbReference type="InterPro" id="IPR036412">
    <property type="entry name" value="HAD-like_sf"/>
</dbReference>
<accession>A0ABQ9Y449</accession>
<organism evidence="2 3">
    <name type="scientific">Blattamonas nauphoetae</name>
    <dbReference type="NCBI Taxonomy" id="2049346"/>
    <lineage>
        <taxon>Eukaryota</taxon>
        <taxon>Metamonada</taxon>
        <taxon>Preaxostyla</taxon>
        <taxon>Oxymonadida</taxon>
        <taxon>Blattamonas</taxon>
    </lineage>
</organism>
<comment type="caution">
    <text evidence="2">The sequence shown here is derived from an EMBL/GenBank/DDBJ whole genome shotgun (WGS) entry which is preliminary data.</text>
</comment>
<dbReference type="EMBL" id="JARBJD010000037">
    <property type="protein sequence ID" value="KAK2958525.1"/>
    <property type="molecule type" value="Genomic_DNA"/>
</dbReference>
<dbReference type="PANTHER" id="PTHR38899">
    <property type="entry name" value="DOMAIN OOKINETE PROTEIN, PUTATIVE-RELATED"/>
    <property type="match status" value="1"/>
</dbReference>
<gene>
    <name evidence="2" type="ORF">BLNAU_6559</name>
</gene>
<dbReference type="Proteomes" id="UP001281761">
    <property type="component" value="Unassembled WGS sequence"/>
</dbReference>
<reference evidence="2 3" key="1">
    <citation type="journal article" date="2022" name="bioRxiv">
        <title>Genomics of Preaxostyla Flagellates Illuminates Evolutionary Transitions and the Path Towards Mitochondrial Loss.</title>
        <authorList>
            <person name="Novak L.V.F."/>
            <person name="Treitli S.C."/>
            <person name="Pyrih J."/>
            <person name="Halakuc P."/>
            <person name="Pipaliya S.V."/>
            <person name="Vacek V."/>
            <person name="Brzon O."/>
            <person name="Soukal P."/>
            <person name="Eme L."/>
            <person name="Dacks J.B."/>
            <person name="Karnkowska A."/>
            <person name="Elias M."/>
            <person name="Hampl V."/>
        </authorList>
    </citation>
    <scope>NUCLEOTIDE SEQUENCE [LARGE SCALE GENOMIC DNA]</scope>
    <source>
        <strain evidence="2">NAU3</strain>
        <tissue evidence="2">Gut</tissue>
    </source>
</reference>
<evidence type="ECO:0000256" key="1">
    <source>
        <dbReference type="SAM" id="MobiDB-lite"/>
    </source>
</evidence>
<dbReference type="PANTHER" id="PTHR38899:SF1">
    <property type="entry name" value="PROTEIN KINASE"/>
    <property type="match status" value="1"/>
</dbReference>
<feature type="region of interest" description="Disordered" evidence="1">
    <location>
        <begin position="241"/>
        <end position="283"/>
    </location>
</feature>
<proteinExistence type="predicted"/>